<sequence>MARRPTGRPSKGPRAVVLPRVLLADDHALKSLATARGWYVSEAAAKLINVGLQHADELPDDLPRRVSQTESTDFTARIPLTDNEVVRAIASERDRSISVVAGALLHLGLRYRNEIPGQIPAQYTTPERPLTKAS</sequence>
<accession>A0AA44UVE4</accession>
<reference evidence="1 2" key="1">
    <citation type="submission" date="2017-11" db="EMBL/GenBank/DDBJ databases">
        <title>Sequencing the genomes of 1000 actinobacteria strains.</title>
        <authorList>
            <person name="Klenk H.-P."/>
        </authorList>
    </citation>
    <scope>NUCLEOTIDE SEQUENCE [LARGE SCALE GENOMIC DNA]</scope>
    <source>
        <strain evidence="1 2">DSM 44104</strain>
    </source>
</reference>
<name>A0AA44UVE4_PSEA5</name>
<protein>
    <submittedName>
        <fullName evidence="1">Uncharacterized protein</fullName>
    </submittedName>
</protein>
<proteinExistence type="predicted"/>
<gene>
    <name evidence="1" type="ORF">ATL51_0197</name>
</gene>
<evidence type="ECO:0000313" key="1">
    <source>
        <dbReference type="EMBL" id="PKB41235.1"/>
    </source>
</evidence>
<dbReference type="Proteomes" id="UP000232453">
    <property type="component" value="Unassembled WGS sequence"/>
</dbReference>
<comment type="caution">
    <text evidence="1">The sequence shown here is derived from an EMBL/GenBank/DDBJ whole genome shotgun (WGS) entry which is preliminary data.</text>
</comment>
<dbReference type="AlphaFoldDB" id="A0AA44UVE4"/>
<organism evidence="1 2">
    <name type="scientific">Pseudonocardia alni</name>
    <name type="common">Amycolata alni</name>
    <dbReference type="NCBI Taxonomy" id="33907"/>
    <lineage>
        <taxon>Bacteria</taxon>
        <taxon>Bacillati</taxon>
        <taxon>Actinomycetota</taxon>
        <taxon>Actinomycetes</taxon>
        <taxon>Pseudonocardiales</taxon>
        <taxon>Pseudonocardiaceae</taxon>
        <taxon>Pseudonocardia</taxon>
    </lineage>
</organism>
<evidence type="ECO:0000313" key="2">
    <source>
        <dbReference type="Proteomes" id="UP000232453"/>
    </source>
</evidence>
<dbReference type="EMBL" id="PHUJ01000002">
    <property type="protein sequence ID" value="PKB41235.1"/>
    <property type="molecule type" value="Genomic_DNA"/>
</dbReference>